<dbReference type="InterPro" id="IPR013783">
    <property type="entry name" value="Ig-like_fold"/>
</dbReference>
<evidence type="ECO:0000313" key="4">
    <source>
        <dbReference type="Proteomes" id="UP000499080"/>
    </source>
</evidence>
<dbReference type="CDD" id="cd00063">
    <property type="entry name" value="FN3"/>
    <property type="match status" value="1"/>
</dbReference>
<proteinExistence type="predicted"/>
<dbReference type="Proteomes" id="UP000499080">
    <property type="component" value="Unassembled WGS sequence"/>
</dbReference>
<name>A0A4Y2UCW2_ARAVE</name>
<dbReference type="EMBL" id="BGPR01035586">
    <property type="protein sequence ID" value="GBO10472.1"/>
    <property type="molecule type" value="Genomic_DNA"/>
</dbReference>
<comment type="caution">
    <text evidence="3">The sequence shown here is derived from an EMBL/GenBank/DDBJ whole genome shotgun (WGS) entry which is preliminary data.</text>
</comment>
<dbReference type="OrthoDB" id="10470660at2759"/>
<feature type="non-terminal residue" evidence="3">
    <location>
        <position position="165"/>
    </location>
</feature>
<dbReference type="InterPro" id="IPR036116">
    <property type="entry name" value="FN3_sf"/>
</dbReference>
<gene>
    <name evidence="3" type="ORF">AVEN_74833_1</name>
</gene>
<dbReference type="InterPro" id="IPR003961">
    <property type="entry name" value="FN3_dom"/>
</dbReference>
<reference evidence="3 4" key="1">
    <citation type="journal article" date="2019" name="Sci. Rep.">
        <title>Orb-weaving spider Araneus ventricosus genome elucidates the spidroin gene catalogue.</title>
        <authorList>
            <person name="Kono N."/>
            <person name="Nakamura H."/>
            <person name="Ohtoshi R."/>
            <person name="Moran D.A.P."/>
            <person name="Shinohara A."/>
            <person name="Yoshida Y."/>
            <person name="Fujiwara M."/>
            <person name="Mori M."/>
            <person name="Tomita M."/>
            <person name="Arakawa K."/>
        </authorList>
    </citation>
    <scope>NUCLEOTIDE SEQUENCE [LARGE SCALE GENOMIC DNA]</scope>
</reference>
<evidence type="ECO:0000256" key="1">
    <source>
        <dbReference type="SAM" id="MobiDB-lite"/>
    </source>
</evidence>
<dbReference type="AlphaFoldDB" id="A0A4Y2UCW2"/>
<feature type="region of interest" description="Disordered" evidence="1">
    <location>
        <begin position="29"/>
        <end position="57"/>
    </location>
</feature>
<dbReference type="SMART" id="SM00060">
    <property type="entry name" value="FN3"/>
    <property type="match status" value="1"/>
</dbReference>
<organism evidence="3 4">
    <name type="scientific">Araneus ventricosus</name>
    <name type="common">Orbweaver spider</name>
    <name type="synonym">Epeira ventricosa</name>
    <dbReference type="NCBI Taxonomy" id="182803"/>
    <lineage>
        <taxon>Eukaryota</taxon>
        <taxon>Metazoa</taxon>
        <taxon>Ecdysozoa</taxon>
        <taxon>Arthropoda</taxon>
        <taxon>Chelicerata</taxon>
        <taxon>Arachnida</taxon>
        <taxon>Araneae</taxon>
        <taxon>Araneomorphae</taxon>
        <taxon>Entelegynae</taxon>
        <taxon>Araneoidea</taxon>
        <taxon>Araneidae</taxon>
        <taxon>Araneus</taxon>
    </lineage>
</organism>
<dbReference type="PROSITE" id="PS50853">
    <property type="entry name" value="FN3"/>
    <property type="match status" value="1"/>
</dbReference>
<feature type="domain" description="Fibronectin type-III" evidence="2">
    <location>
        <begin position="53"/>
        <end position="148"/>
    </location>
</feature>
<dbReference type="Gene3D" id="2.60.40.10">
    <property type="entry name" value="Immunoglobulins"/>
    <property type="match status" value="1"/>
</dbReference>
<evidence type="ECO:0000259" key="2">
    <source>
        <dbReference type="PROSITE" id="PS50853"/>
    </source>
</evidence>
<feature type="region of interest" description="Disordered" evidence="1">
    <location>
        <begin position="146"/>
        <end position="165"/>
    </location>
</feature>
<evidence type="ECO:0000313" key="3">
    <source>
        <dbReference type="EMBL" id="GBO10472.1"/>
    </source>
</evidence>
<sequence length="165" mass="18750">MEGRLATTHYLACSRPHTRRIFSGIGFEPEILQPPNRDLTTRPPRPQAKVPRKPGDPKIAGVKGDCLLLKWRRPQNARKTQVKGYIIETWDNEKQSWTQHTKTTKNVATLCDVIGKESQLRVRAFNDKGISMPSKKVFVGEFANTEDYPSDEENVGKDYPSDKVT</sequence>
<protein>
    <recommendedName>
        <fullName evidence="2">Fibronectin type-III domain-containing protein</fullName>
    </recommendedName>
</protein>
<feature type="compositionally biased region" description="Basic and acidic residues" evidence="1">
    <location>
        <begin position="154"/>
        <end position="165"/>
    </location>
</feature>
<accession>A0A4Y2UCW2</accession>
<keyword evidence="4" id="KW-1185">Reference proteome</keyword>
<dbReference type="SUPFAM" id="SSF49265">
    <property type="entry name" value="Fibronectin type III"/>
    <property type="match status" value="1"/>
</dbReference>